<protein>
    <submittedName>
        <fullName evidence="5">CRE-FRM-8 protein</fullName>
    </submittedName>
</protein>
<dbReference type="CDD" id="cd14473">
    <property type="entry name" value="FERM_B-lobe"/>
    <property type="match status" value="1"/>
</dbReference>
<dbReference type="InterPro" id="IPR001202">
    <property type="entry name" value="WW_dom"/>
</dbReference>
<dbReference type="Gene3D" id="1.20.80.10">
    <property type="match status" value="1"/>
</dbReference>
<feature type="domain" description="WW" evidence="2">
    <location>
        <begin position="92"/>
        <end position="125"/>
    </location>
</feature>
<dbReference type="SMART" id="SM00456">
    <property type="entry name" value="WW"/>
    <property type="match status" value="2"/>
</dbReference>
<dbReference type="Gene3D" id="2.20.70.10">
    <property type="match status" value="2"/>
</dbReference>
<dbReference type="InterPro" id="IPR035963">
    <property type="entry name" value="FERM_2"/>
</dbReference>
<dbReference type="Proteomes" id="UP000008281">
    <property type="component" value="Unassembled WGS sequence"/>
</dbReference>
<dbReference type="InterPro" id="IPR019749">
    <property type="entry name" value="Band_41_domain"/>
</dbReference>
<evidence type="ECO:0000313" key="5">
    <source>
        <dbReference type="EMBL" id="EFP10527.1"/>
    </source>
</evidence>
<dbReference type="SUPFAM" id="SSF50156">
    <property type="entry name" value="PDZ domain-like"/>
    <property type="match status" value="1"/>
</dbReference>
<dbReference type="CDD" id="cd00201">
    <property type="entry name" value="WW"/>
    <property type="match status" value="2"/>
</dbReference>
<dbReference type="Gene3D" id="2.30.42.10">
    <property type="match status" value="1"/>
</dbReference>
<dbReference type="InterPro" id="IPR000299">
    <property type="entry name" value="FERM_domain"/>
</dbReference>
<dbReference type="InterPro" id="IPR014352">
    <property type="entry name" value="FERM/acyl-CoA-bd_prot_sf"/>
</dbReference>
<evidence type="ECO:0000259" key="4">
    <source>
        <dbReference type="PROSITE" id="PS50106"/>
    </source>
</evidence>
<feature type="region of interest" description="Disordered" evidence="1">
    <location>
        <begin position="1"/>
        <end position="29"/>
    </location>
</feature>
<dbReference type="SUPFAM" id="SSF54236">
    <property type="entry name" value="Ubiquitin-like"/>
    <property type="match status" value="1"/>
</dbReference>
<organism evidence="6">
    <name type="scientific">Caenorhabditis remanei</name>
    <name type="common">Caenorhabditis vulgaris</name>
    <dbReference type="NCBI Taxonomy" id="31234"/>
    <lineage>
        <taxon>Eukaryota</taxon>
        <taxon>Metazoa</taxon>
        <taxon>Ecdysozoa</taxon>
        <taxon>Nematoda</taxon>
        <taxon>Chromadorea</taxon>
        <taxon>Rhabditida</taxon>
        <taxon>Rhabditina</taxon>
        <taxon>Rhabditomorpha</taxon>
        <taxon>Rhabditoidea</taxon>
        <taxon>Rhabditidae</taxon>
        <taxon>Peloderinae</taxon>
        <taxon>Caenorhabditis</taxon>
    </lineage>
</organism>
<dbReference type="OMA" id="MLMQVEP"/>
<accession>E3MWA5</accession>
<evidence type="ECO:0000313" key="6">
    <source>
        <dbReference type="Proteomes" id="UP000008281"/>
    </source>
</evidence>
<gene>
    <name evidence="5" type="primary">Cre-frm-8</name>
    <name evidence="5" type="ORF">CRE_29053</name>
</gene>
<dbReference type="SUPFAM" id="SSF47031">
    <property type="entry name" value="Second domain of FERM"/>
    <property type="match status" value="1"/>
</dbReference>
<dbReference type="OrthoDB" id="5859304at2759"/>
<evidence type="ECO:0000259" key="3">
    <source>
        <dbReference type="PROSITE" id="PS50057"/>
    </source>
</evidence>
<dbReference type="PROSITE" id="PS50106">
    <property type="entry name" value="PDZ"/>
    <property type="match status" value="1"/>
</dbReference>
<dbReference type="STRING" id="31234.E3MWA5"/>
<dbReference type="Pfam" id="PF00373">
    <property type="entry name" value="FERM_M"/>
    <property type="match status" value="1"/>
</dbReference>
<feature type="domain" description="WW" evidence="2">
    <location>
        <begin position="65"/>
        <end position="86"/>
    </location>
</feature>
<dbReference type="Pfam" id="PF00595">
    <property type="entry name" value="PDZ"/>
    <property type="match status" value="1"/>
</dbReference>
<dbReference type="eggNOG" id="KOG3552">
    <property type="taxonomic scope" value="Eukaryota"/>
</dbReference>
<dbReference type="Gene3D" id="3.10.20.90">
    <property type="entry name" value="Phosphatidylinositol 3-kinase Catalytic Subunit, Chain A, domain 1"/>
    <property type="match status" value="1"/>
</dbReference>
<feature type="domain" description="PDZ" evidence="4">
    <location>
        <begin position="134"/>
        <end position="211"/>
    </location>
</feature>
<feature type="domain" description="FERM" evidence="3">
    <location>
        <begin position="247"/>
        <end position="618"/>
    </location>
</feature>
<feature type="region of interest" description="Disordered" evidence="1">
    <location>
        <begin position="753"/>
        <end position="778"/>
    </location>
</feature>
<dbReference type="PROSITE" id="PS50020">
    <property type="entry name" value="WW_DOMAIN_2"/>
    <property type="match status" value="2"/>
</dbReference>
<dbReference type="FunFam" id="1.20.80.10:FF:000036">
    <property type="entry name" value="FERM domain (Protein4.1-ezrin-radixin-moesin) family"/>
    <property type="match status" value="1"/>
</dbReference>
<dbReference type="PROSITE" id="PS01159">
    <property type="entry name" value="WW_DOMAIN_1"/>
    <property type="match status" value="1"/>
</dbReference>
<dbReference type="HOGENOM" id="CLU_357621_0_0_1"/>
<dbReference type="AlphaFoldDB" id="E3MWA5"/>
<reference evidence="5" key="1">
    <citation type="submission" date="2007-07" db="EMBL/GenBank/DDBJ databases">
        <title>PCAP assembly of the Caenorhabditis remanei genome.</title>
        <authorList>
            <consortium name="The Caenorhabditis remanei Sequencing Consortium"/>
            <person name="Wilson R.K."/>
        </authorList>
    </citation>
    <scope>NUCLEOTIDE SEQUENCE [LARGE SCALE GENOMIC DNA]</scope>
    <source>
        <strain evidence="5">PB4641</strain>
    </source>
</reference>
<feature type="compositionally biased region" description="Polar residues" evidence="1">
    <location>
        <begin position="1"/>
        <end position="13"/>
    </location>
</feature>
<dbReference type="SMART" id="SM00228">
    <property type="entry name" value="PDZ"/>
    <property type="match status" value="1"/>
</dbReference>
<dbReference type="PANTHER" id="PTHR46221:SF3">
    <property type="entry name" value="FERM AND PDZ DOMAIN-CONTAINING PROTEIN 4"/>
    <property type="match status" value="1"/>
</dbReference>
<keyword evidence="6" id="KW-1185">Reference proteome</keyword>
<dbReference type="InterPro" id="IPR019748">
    <property type="entry name" value="FERM_central"/>
</dbReference>
<dbReference type="EMBL" id="DS268486">
    <property type="protein sequence ID" value="EFP10527.1"/>
    <property type="molecule type" value="Genomic_DNA"/>
</dbReference>
<dbReference type="PROSITE" id="PS50057">
    <property type="entry name" value="FERM_3"/>
    <property type="match status" value="1"/>
</dbReference>
<name>E3MWA5_CAERE</name>
<dbReference type="InParanoid" id="E3MWA5"/>
<proteinExistence type="predicted"/>
<evidence type="ECO:0000256" key="1">
    <source>
        <dbReference type="SAM" id="MobiDB-lite"/>
    </source>
</evidence>
<dbReference type="InterPro" id="IPR001478">
    <property type="entry name" value="PDZ"/>
</dbReference>
<dbReference type="InterPro" id="IPR029071">
    <property type="entry name" value="Ubiquitin-like_domsf"/>
</dbReference>
<evidence type="ECO:0000259" key="2">
    <source>
        <dbReference type="PROSITE" id="PS50020"/>
    </source>
</evidence>
<dbReference type="Pfam" id="PF00397">
    <property type="entry name" value="WW"/>
    <property type="match status" value="1"/>
</dbReference>
<dbReference type="InterPro" id="IPR036034">
    <property type="entry name" value="PDZ_sf"/>
</dbReference>
<dbReference type="SMART" id="SM00295">
    <property type="entry name" value="B41"/>
    <property type="match status" value="1"/>
</dbReference>
<dbReference type="PANTHER" id="PTHR46221">
    <property type="entry name" value="FERM AND PDZ DOMAIN-CONTAINING PROTEIN FAMILY MEMBER"/>
    <property type="match status" value="1"/>
</dbReference>
<sequence>MGDFETTSSSDGSTGKMMMRGGSNDTEERVTFSTTLDDEDGVSDTLHYHSMNPTLVEECDLCVLENGRIFYIHHTTRSSHWEPPWASWRCRLGLPYGWEQAKDNDGNTYYIDHLNRTTTYTDPRKTRPPDGKRSVSIRRGKDIGFGFVAAGQLPTIIQFVSPEGPSDGLLFANDQILEVNGADMQNESKDNVVNAVRATKEELQITVQQLPQRPKSSRKNCKVRFTDRVLVSSNNDNNSDFPPQLPNVLRVYLENGQTRSFKYDTSTTVKNILESILEKLQITAKSHFSLAVEYSLGARTSRISLLRPDCKIKSCQNDGNIKLYHLKIFTTSLPLNEIQKISKFSQIVDLPNSEHLRCVFRLSFAPSDAFLLLLNDPKALEYYYQQCVNDVVRGRFAMEMRYEACIRLAALHVQQVAYDCNILKENNKVSVHRVEREYGLGTFLPAIVLENVKRRDVRKHIRFYLKRDSSRLVDCLGKPSISNGYPPELEACTSQFANEPSMMVRLKYIHIVSHLPSFGGRSFCVTFKESQIDMLMQVEPRTGLLVRHPGKSGQPSISIGFDLIGKLVVCKETEVASMISIRLASNPHQGLEFLVDKDDLDDLVMYIIGYHKVRKNEKTLYLKNEKSYQKVVTYEKDLECEFDDSPPKARELPDKAPPYSAIHTVIKSDWNYSESSTQIENAFDPTDGPPSYEIANSFVQIAFENGNENEEDNYVGSNPDGLGHMDKKFEPKKLLRATDSLLIKNSRELHAKEIQKSENDESSDTEDSSFSSPLRSPNIDRLCDGIDLLVTGPPNRRASIETLLQNNQNPNTNLESLILQFPAIPDDEEGAEDTVGGVGGMQTSTTTVVANGKTRCYRNGSSVTKCPKNNEQLISTPVSGDSLLGDSSSIAAIDDDVPLL</sequence>